<keyword evidence="2 5" id="KW-0378">Hydrolase</keyword>
<evidence type="ECO:0000313" key="5">
    <source>
        <dbReference type="EMBL" id="MBA8812229.1"/>
    </source>
</evidence>
<evidence type="ECO:0000256" key="2">
    <source>
        <dbReference type="ARBA" id="ARBA00022801"/>
    </source>
</evidence>
<reference evidence="5 6" key="1">
    <citation type="submission" date="2020-07" db="EMBL/GenBank/DDBJ databases">
        <title>Sequencing the genomes of 1000 actinobacteria strains.</title>
        <authorList>
            <person name="Klenk H.-P."/>
        </authorList>
    </citation>
    <scope>NUCLEOTIDE SEQUENCE [LARGE SCALE GENOMIC DNA]</scope>
    <source>
        <strain evidence="5 6">DSM 10309</strain>
    </source>
</reference>
<dbReference type="GO" id="GO:0009002">
    <property type="term" value="F:serine-type D-Ala-D-Ala carboxypeptidase activity"/>
    <property type="evidence" value="ECO:0007669"/>
    <property type="project" value="UniProtKB-EC"/>
</dbReference>
<dbReference type="OrthoDB" id="56883at2"/>
<accession>A0A7W3JG50</accession>
<evidence type="ECO:0000256" key="1">
    <source>
        <dbReference type="ARBA" id="ARBA00006096"/>
    </source>
</evidence>
<comment type="similarity">
    <text evidence="1">Belongs to the peptidase S13 family.</text>
</comment>
<dbReference type="GO" id="GO:0006508">
    <property type="term" value="P:proteolysis"/>
    <property type="evidence" value="ECO:0007669"/>
    <property type="project" value="InterPro"/>
</dbReference>
<dbReference type="InterPro" id="IPR012338">
    <property type="entry name" value="Beta-lactam/transpept-like"/>
</dbReference>
<dbReference type="RefSeq" id="WP_146854604.1">
    <property type="nucleotide sequence ID" value="NZ_BAAAHR010000002.1"/>
</dbReference>
<dbReference type="InterPro" id="IPR000667">
    <property type="entry name" value="Peptidase_S13"/>
</dbReference>
<protein>
    <submittedName>
        <fullName evidence="5">D-alanyl-D-alanine carboxypeptidase/D-alanyl-D-alanine-endopeptidase (Penicillin-binding protein 4)</fullName>
        <ecNumber evidence="5">3.4.16.4</ecNumber>
        <ecNumber evidence="5">3.4.21.-</ecNumber>
    </submittedName>
</protein>
<dbReference type="PRINTS" id="PR00922">
    <property type="entry name" value="DADACBPTASE3"/>
</dbReference>
<dbReference type="Gene3D" id="3.40.710.10">
    <property type="entry name" value="DD-peptidase/beta-lactamase superfamily"/>
    <property type="match status" value="2"/>
</dbReference>
<dbReference type="SUPFAM" id="SSF56601">
    <property type="entry name" value="beta-lactamase/transpeptidase-like"/>
    <property type="match status" value="1"/>
</dbReference>
<gene>
    <name evidence="5" type="ORF">FB463_000453</name>
</gene>
<keyword evidence="4" id="KW-0732">Signal</keyword>
<dbReference type="NCBIfam" id="TIGR00666">
    <property type="entry name" value="PBP4"/>
    <property type="match status" value="1"/>
</dbReference>
<feature type="region of interest" description="Disordered" evidence="3">
    <location>
        <begin position="57"/>
        <end position="92"/>
    </location>
</feature>
<name>A0A7W3JG50_9MICO</name>
<dbReference type="GO" id="GO:0000270">
    <property type="term" value="P:peptidoglycan metabolic process"/>
    <property type="evidence" value="ECO:0007669"/>
    <property type="project" value="TreeGrafter"/>
</dbReference>
<evidence type="ECO:0000256" key="4">
    <source>
        <dbReference type="SAM" id="SignalP"/>
    </source>
</evidence>
<keyword evidence="5" id="KW-0645">Protease</keyword>
<dbReference type="PANTHER" id="PTHR30023">
    <property type="entry name" value="D-ALANYL-D-ALANINE CARBOXYPEPTIDASE"/>
    <property type="match status" value="1"/>
</dbReference>
<dbReference type="Pfam" id="PF02113">
    <property type="entry name" value="Peptidase_S13"/>
    <property type="match status" value="2"/>
</dbReference>
<sequence>MNVRSTLAGLVARHPRATRVTAAATAFALLAGGAVAAGAATAPHDVTAASSAPSASSAATDAASDDPAPVVTVTPPPTTAAPPTRSVPSEVPAATPLRTCSVAAAASDPRLAQFEGSVVDAATGEVLFERDGSTPARTGSVLKTLTSAVALSVLGPDHRLTTRVTGDPGSGSIALVGGGDATLSATGGSSVYAGAPKLSDLAAQVKSRLGDGRVSTITLDAGYWSQADKWDPSWKRTEQTIGYHSEVTALMVDGDRADPAAQTSPRSTDPVARAGEAFRAALVAAGVVGADTATLSQGASSSATVLGEVRSQPVSTLVSQLLPTSDNTLAEMLARVSSRESGADGSSASLTQLYRTVLANAYGLDTSAITIIDGSGLSENDAVPATVVARLMIRVADRSDGLGVVFDALPISGRTGTLASRFTGSNAVARGAVHAKTGWIDTAYTLAGSVDAADGTRLAFAFYAIGDVRDDARVALDTLTTAVYRCGSDLSGA</sequence>
<dbReference type="Proteomes" id="UP000522688">
    <property type="component" value="Unassembled WGS sequence"/>
</dbReference>
<dbReference type="EMBL" id="JACGWW010000001">
    <property type="protein sequence ID" value="MBA8812229.1"/>
    <property type="molecule type" value="Genomic_DNA"/>
</dbReference>
<feature type="chain" id="PRO_5039488813" evidence="4">
    <location>
        <begin position="37"/>
        <end position="493"/>
    </location>
</feature>
<dbReference type="PANTHER" id="PTHR30023:SF0">
    <property type="entry name" value="PENICILLIN-SENSITIVE CARBOXYPEPTIDASE A"/>
    <property type="match status" value="1"/>
</dbReference>
<dbReference type="EC" id="3.4.16.4" evidence="5"/>
<dbReference type="AlphaFoldDB" id="A0A7W3JG50"/>
<proteinExistence type="inferred from homology"/>
<organism evidence="5 6">
    <name type="scientific">Frigoribacterium faeni</name>
    <dbReference type="NCBI Taxonomy" id="145483"/>
    <lineage>
        <taxon>Bacteria</taxon>
        <taxon>Bacillati</taxon>
        <taxon>Actinomycetota</taxon>
        <taxon>Actinomycetes</taxon>
        <taxon>Micrococcales</taxon>
        <taxon>Microbacteriaceae</taxon>
        <taxon>Frigoribacterium</taxon>
    </lineage>
</organism>
<evidence type="ECO:0000313" key="6">
    <source>
        <dbReference type="Proteomes" id="UP000522688"/>
    </source>
</evidence>
<evidence type="ECO:0000256" key="3">
    <source>
        <dbReference type="SAM" id="MobiDB-lite"/>
    </source>
</evidence>
<dbReference type="EC" id="3.4.21.-" evidence="5"/>
<comment type="caution">
    <text evidence="5">The sequence shown here is derived from an EMBL/GenBank/DDBJ whole genome shotgun (WGS) entry which is preliminary data.</text>
</comment>
<keyword evidence="5" id="KW-0121">Carboxypeptidase</keyword>
<feature type="compositionally biased region" description="Low complexity" evidence="3">
    <location>
        <begin position="57"/>
        <end position="73"/>
    </location>
</feature>
<feature type="signal peptide" evidence="4">
    <location>
        <begin position="1"/>
        <end position="36"/>
    </location>
</feature>